<dbReference type="GO" id="GO:0000145">
    <property type="term" value="C:exocyst"/>
    <property type="evidence" value="ECO:0007669"/>
    <property type="project" value="UniProtKB-UniRule"/>
</dbReference>
<dbReference type="InterPro" id="IPR007191">
    <property type="entry name" value="Sec8_exocyst_N"/>
</dbReference>
<dbReference type="InterPro" id="IPR039682">
    <property type="entry name" value="Sec8/EXOC4"/>
</dbReference>
<dbReference type="Pfam" id="PF04048">
    <property type="entry name" value="Sec8_N"/>
    <property type="match status" value="1"/>
</dbReference>
<evidence type="ECO:0000256" key="5">
    <source>
        <dbReference type="SAM" id="MobiDB-lite"/>
    </source>
</evidence>
<evidence type="ECO:0000256" key="3">
    <source>
        <dbReference type="ARBA" id="ARBA00022927"/>
    </source>
</evidence>
<dbReference type="InterPro" id="IPR048630">
    <property type="entry name" value="Sec8_M"/>
</dbReference>
<dbReference type="OrthoDB" id="272977at2759"/>
<dbReference type="AlphaFoldDB" id="A0A7H8R4K9"/>
<organism evidence="8 9">
    <name type="scientific">Talaromyces rugulosus</name>
    <name type="common">Penicillium rugulosum</name>
    <dbReference type="NCBI Taxonomy" id="121627"/>
    <lineage>
        <taxon>Eukaryota</taxon>
        <taxon>Fungi</taxon>
        <taxon>Dikarya</taxon>
        <taxon>Ascomycota</taxon>
        <taxon>Pezizomycotina</taxon>
        <taxon>Eurotiomycetes</taxon>
        <taxon>Eurotiomycetidae</taxon>
        <taxon>Eurotiales</taxon>
        <taxon>Trichocomaceae</taxon>
        <taxon>Talaromyces</taxon>
        <taxon>Talaromyces sect. Islandici</taxon>
    </lineage>
</organism>
<dbReference type="GeneID" id="55995731"/>
<keyword evidence="2 4" id="KW-0268">Exocytosis</keyword>
<evidence type="ECO:0000313" key="9">
    <source>
        <dbReference type="Proteomes" id="UP000509510"/>
    </source>
</evidence>
<comment type="function">
    <text evidence="4">Component of the exocyst complex involved in the docking of exocytic vesicles with fusion sites on the plasma membrane.</text>
</comment>
<feature type="region of interest" description="Disordered" evidence="5">
    <location>
        <begin position="636"/>
        <end position="658"/>
    </location>
</feature>
<feature type="compositionally biased region" description="Gly residues" evidence="5">
    <location>
        <begin position="20"/>
        <end position="34"/>
    </location>
</feature>
<feature type="compositionally biased region" description="Polar residues" evidence="5">
    <location>
        <begin position="636"/>
        <end position="654"/>
    </location>
</feature>
<keyword evidence="9" id="KW-1185">Reference proteome</keyword>
<keyword evidence="1 4" id="KW-0813">Transport</keyword>
<dbReference type="GO" id="GO:0090522">
    <property type="term" value="P:vesicle tethering involved in exocytosis"/>
    <property type="evidence" value="ECO:0007669"/>
    <property type="project" value="UniProtKB-UniRule"/>
</dbReference>
<accession>A0A7H8R4K9</accession>
<dbReference type="KEGG" id="trg:TRUGW13939_08242"/>
<dbReference type="PANTHER" id="PTHR14146">
    <property type="entry name" value="EXOCYST COMPLEX COMPONENT 4"/>
    <property type="match status" value="1"/>
</dbReference>
<evidence type="ECO:0000259" key="7">
    <source>
        <dbReference type="Pfam" id="PF20652"/>
    </source>
</evidence>
<sequence length="1195" mass="133703">MSGRNPYANGYGYPSDHGGRGGNGGNGGGAGAGYGDSPDRHGVNGYGGGSGGRERDRDRDRDRRPGGYGGFYNDEPPQPLATTTGTSPGSRGRDGDRDRDREYGRNWPDWDRGANTSASRSRPRDANAANTGPPPRRRAEAGEGDYLRPTQPSLPEMPQPSRPEVVNGGGGRAPQSIEDILQKIQRSWDFMASDDCTPVQVALQLMDNSTLGKADREPDFLQTQKQIQKTLKSIVNEHHQGFNSSIGTYHKIQSSIHSSQGRVRTLRHSLEEAKSGLITTKPELQGLATSSQDYDDILQLFNHIQEIRLLPEKLEQRISDKRFLAAVDILHEGLRLMRRSDFENIGSLSDLRSYFSNQETSLTEILIEELHDHLYLKSPYCQDRWKSPATEGDAASKSSGNATGWERPVHGFLTNLDASTPMVEDASRNPEADTFYYIRVIIEALNRMGNLEVAVHRIEQRLPVELFAVVDKTNAEVDARHPNLARGLLSRDSKTGLPTEINEQRGHVLTEFLWNLYAKFEAIAEGHRVVHDIIIGIVEREDFHGDNLANGFKELWKLYQSEIRSLLHDYLATDSHDSYRTIPRQADMRRNVSLTQRDRTRKIFKMSDVDQKSSDMKTEREELDEILRASVPGLVTKSSQRSAADGTSQSKQGNSGTGHKLLIEPSVFNMGLLLPPALSFIQRLKEIVPKESDIVMSTLTSFLDDFLVNVFQPQLDEAVTDLCALTFIAHDAFSEDPNWAAVSPKPIFKGTINFMLLVKAFSKMLDSIPHDQMFTQMVLSQIVTYYDKCCGWYKALVTRVSTELTGGMRLKASASFADAGDIHETARKLLTGAGDKKQLIDKETQLLIQETNAVPLDKYDLISDPKNVVALSLLHNSLQWLASHLHKLRFITKTSVDSSRSESKRMTHARRWTLISSMKPRRDSVSQPVYLPMNNETVIIFDNTLQSLRSLASNALLALHIDIRCNVIHVLTKTMAGPRGPQASGENYSKNWHLIIPNTPTAASPLVIELNNELVTFDTQVGSYLSPDERRFMTSGLARFIDQVFVSCTRYIGVMNHNGALRLQLDVLVLQQNLKNIIVEERASDQDVTTPQPPPEVVALPRSAKFLDWFMEGPQKALDYAKEEKELFASQGDKALAAGNGEPFTYEELRVLVELCFSEIMRGPRGEQNREDFMAAKRNNGDAMLRLSEVMWDSK</sequence>
<comment type="similarity">
    <text evidence="4">Belongs to the SEC8 family.</text>
</comment>
<evidence type="ECO:0000256" key="2">
    <source>
        <dbReference type="ARBA" id="ARBA00022483"/>
    </source>
</evidence>
<dbReference type="RefSeq" id="XP_035347271.1">
    <property type="nucleotide sequence ID" value="XM_035491378.1"/>
</dbReference>
<feature type="domain" description="Exocyst complex component Sec8 middle helical bundle" evidence="7">
    <location>
        <begin position="429"/>
        <end position="678"/>
    </location>
</feature>
<feature type="compositionally biased region" description="Basic and acidic residues" evidence="5">
    <location>
        <begin position="91"/>
        <end position="112"/>
    </location>
</feature>
<proteinExistence type="inferred from homology"/>
<dbReference type="GO" id="GO:0006612">
    <property type="term" value="P:protein targeting to membrane"/>
    <property type="evidence" value="ECO:0007669"/>
    <property type="project" value="UniProtKB-UniRule"/>
</dbReference>
<feature type="domain" description="Exocyst complex component Sec8 N-terminal" evidence="6">
    <location>
        <begin position="177"/>
        <end position="316"/>
    </location>
</feature>
<dbReference type="GO" id="GO:0006904">
    <property type="term" value="P:vesicle docking involved in exocytosis"/>
    <property type="evidence" value="ECO:0007669"/>
    <property type="project" value="InterPro"/>
</dbReference>
<evidence type="ECO:0000259" key="6">
    <source>
        <dbReference type="Pfam" id="PF04048"/>
    </source>
</evidence>
<dbReference type="Proteomes" id="UP000509510">
    <property type="component" value="Chromosome IV"/>
</dbReference>
<evidence type="ECO:0000313" key="8">
    <source>
        <dbReference type="EMBL" id="QKX61096.1"/>
    </source>
</evidence>
<dbReference type="PANTHER" id="PTHR14146:SF0">
    <property type="entry name" value="EXOCYST COMPLEX COMPONENT 4"/>
    <property type="match status" value="1"/>
</dbReference>
<name>A0A7H8R4K9_TALRU</name>
<dbReference type="Pfam" id="PF20652">
    <property type="entry name" value="Sec8_C"/>
    <property type="match status" value="1"/>
</dbReference>
<dbReference type="GO" id="GO:0006893">
    <property type="term" value="P:Golgi to plasma membrane transport"/>
    <property type="evidence" value="ECO:0007669"/>
    <property type="project" value="TreeGrafter"/>
</dbReference>
<protein>
    <recommendedName>
        <fullName evidence="4">Exocyst complex component Sec8</fullName>
    </recommendedName>
</protein>
<gene>
    <name evidence="8" type="ORF">TRUGW13939_08242</name>
</gene>
<dbReference type="EMBL" id="CP055901">
    <property type="protein sequence ID" value="QKX61096.1"/>
    <property type="molecule type" value="Genomic_DNA"/>
</dbReference>
<keyword evidence="3 4" id="KW-0653">Protein transport</keyword>
<dbReference type="GO" id="GO:0015031">
    <property type="term" value="P:protein transport"/>
    <property type="evidence" value="ECO:0007669"/>
    <property type="project" value="UniProtKB-KW"/>
</dbReference>
<feature type="region of interest" description="Disordered" evidence="5">
    <location>
        <begin position="1"/>
        <end position="174"/>
    </location>
</feature>
<evidence type="ECO:0000256" key="4">
    <source>
        <dbReference type="RuleBase" id="RU367079"/>
    </source>
</evidence>
<feature type="compositionally biased region" description="Basic and acidic residues" evidence="5">
    <location>
        <begin position="52"/>
        <end position="65"/>
    </location>
</feature>
<evidence type="ECO:0000256" key="1">
    <source>
        <dbReference type="ARBA" id="ARBA00022448"/>
    </source>
</evidence>
<reference evidence="9" key="1">
    <citation type="submission" date="2020-06" db="EMBL/GenBank/DDBJ databases">
        <title>A chromosome-scale genome assembly of Talaromyces rugulosus W13939.</title>
        <authorList>
            <person name="Wang B."/>
            <person name="Guo L."/>
            <person name="Ye K."/>
            <person name="Wang L."/>
        </authorList>
    </citation>
    <scope>NUCLEOTIDE SEQUENCE [LARGE SCALE GENOMIC DNA]</scope>
    <source>
        <strain evidence="9">W13939</strain>
    </source>
</reference>